<dbReference type="InterPro" id="IPR055264">
    <property type="entry name" value="BOD1/SHG1_dom"/>
</dbReference>
<feature type="compositionally biased region" description="Basic and acidic residues" evidence="5">
    <location>
        <begin position="1424"/>
        <end position="1433"/>
    </location>
</feature>
<dbReference type="OrthoDB" id="7605699at2759"/>
<feature type="compositionally biased region" description="Low complexity" evidence="5">
    <location>
        <begin position="1464"/>
        <end position="1480"/>
    </location>
</feature>
<feature type="region of interest" description="Disordered" evidence="5">
    <location>
        <begin position="1669"/>
        <end position="1760"/>
    </location>
</feature>
<feature type="compositionally biased region" description="Polar residues" evidence="5">
    <location>
        <begin position="1137"/>
        <end position="1154"/>
    </location>
</feature>
<feature type="region of interest" description="Disordered" evidence="5">
    <location>
        <begin position="1172"/>
        <end position="1226"/>
    </location>
</feature>
<dbReference type="InterPro" id="IPR043244">
    <property type="entry name" value="BOD1L1"/>
</dbReference>
<feature type="region of interest" description="Disordered" evidence="5">
    <location>
        <begin position="1409"/>
        <end position="1510"/>
    </location>
</feature>
<comment type="similarity">
    <text evidence="2">Belongs to the BOD1 family.</text>
</comment>
<evidence type="ECO:0000256" key="3">
    <source>
        <dbReference type="ARBA" id="ARBA00022454"/>
    </source>
</evidence>
<feature type="coiled-coil region" evidence="4">
    <location>
        <begin position="2076"/>
        <end position="2160"/>
    </location>
</feature>
<evidence type="ECO:0000256" key="1">
    <source>
        <dbReference type="ARBA" id="ARBA00004286"/>
    </source>
</evidence>
<proteinExistence type="inferred from homology"/>
<feature type="compositionally biased region" description="Basic and acidic residues" evidence="5">
    <location>
        <begin position="447"/>
        <end position="485"/>
    </location>
</feature>
<feature type="compositionally biased region" description="Basic and acidic residues" evidence="5">
    <location>
        <begin position="404"/>
        <end position="420"/>
    </location>
</feature>
<feature type="compositionally biased region" description="Basic and acidic residues" evidence="5">
    <location>
        <begin position="2523"/>
        <end position="2540"/>
    </location>
</feature>
<dbReference type="PANTHER" id="PTHR47391">
    <property type="entry name" value="BIORIENTATION OF CHROMOSOMES IN CELL DIVISION 1 LIKE 1"/>
    <property type="match status" value="1"/>
</dbReference>
<feature type="compositionally biased region" description="Basic and acidic residues" evidence="5">
    <location>
        <begin position="583"/>
        <end position="657"/>
    </location>
</feature>
<feature type="region of interest" description="Disordered" evidence="5">
    <location>
        <begin position="365"/>
        <end position="426"/>
    </location>
</feature>
<accession>A0A8J6K589</accession>
<keyword evidence="4" id="KW-0175">Coiled coil</keyword>
<feature type="compositionally biased region" description="Low complexity" evidence="5">
    <location>
        <begin position="2030"/>
        <end position="2039"/>
    </location>
</feature>
<evidence type="ECO:0000256" key="5">
    <source>
        <dbReference type="SAM" id="MobiDB-lite"/>
    </source>
</evidence>
<dbReference type="Proteomes" id="UP000770717">
    <property type="component" value="Unassembled WGS sequence"/>
</dbReference>
<feature type="compositionally biased region" description="Polar residues" evidence="5">
    <location>
        <begin position="2342"/>
        <end position="2372"/>
    </location>
</feature>
<gene>
    <name evidence="7" type="ORF">GDO78_011633</name>
</gene>
<feature type="region of interest" description="Disordered" evidence="5">
    <location>
        <begin position="1609"/>
        <end position="1629"/>
    </location>
</feature>
<feature type="compositionally biased region" description="Polar residues" evidence="5">
    <location>
        <begin position="1712"/>
        <end position="1730"/>
    </location>
</feature>
<feature type="compositionally biased region" description="Basic and acidic residues" evidence="5">
    <location>
        <begin position="958"/>
        <end position="1006"/>
    </location>
</feature>
<feature type="region of interest" description="Disordered" evidence="5">
    <location>
        <begin position="181"/>
        <end position="202"/>
    </location>
</feature>
<feature type="domain" description="BOD1/SHG1" evidence="6">
    <location>
        <begin position="15"/>
        <end position="110"/>
    </location>
</feature>
<feature type="compositionally biased region" description="Polar residues" evidence="5">
    <location>
        <begin position="1681"/>
        <end position="1690"/>
    </location>
</feature>
<feature type="compositionally biased region" description="Basic and acidic residues" evidence="5">
    <location>
        <begin position="739"/>
        <end position="822"/>
    </location>
</feature>
<feature type="compositionally biased region" description="Basic and acidic residues" evidence="5">
    <location>
        <begin position="864"/>
        <end position="904"/>
    </location>
</feature>
<evidence type="ECO:0000256" key="2">
    <source>
        <dbReference type="ARBA" id="ARBA00008463"/>
    </source>
</evidence>
<feature type="compositionally biased region" description="Polar residues" evidence="5">
    <location>
        <begin position="245"/>
        <end position="258"/>
    </location>
</feature>
<keyword evidence="3" id="KW-0158">Chromosome</keyword>
<feature type="region of interest" description="Disordered" evidence="5">
    <location>
        <begin position="126"/>
        <end position="150"/>
    </location>
</feature>
<feature type="compositionally biased region" description="Acidic residues" evidence="5">
    <location>
        <begin position="2607"/>
        <end position="2624"/>
    </location>
</feature>
<keyword evidence="8" id="KW-1185">Reference proteome</keyword>
<feature type="compositionally biased region" description="Basic and acidic residues" evidence="5">
    <location>
        <begin position="1698"/>
        <end position="1711"/>
    </location>
</feature>
<feature type="region of interest" description="Disordered" evidence="5">
    <location>
        <begin position="2342"/>
        <end position="2724"/>
    </location>
</feature>
<reference evidence="7" key="1">
    <citation type="thesis" date="2020" institute="ProQuest LLC" country="789 East Eisenhower Parkway, Ann Arbor, MI, USA">
        <title>Comparative Genomics and Chromosome Evolution.</title>
        <authorList>
            <person name="Mudd A.B."/>
        </authorList>
    </citation>
    <scope>NUCLEOTIDE SEQUENCE</scope>
    <source>
        <strain evidence="7">HN-11 Male</strain>
        <tissue evidence="7">Kidney and liver</tissue>
    </source>
</reference>
<sequence length="2724" mass="297739">MANLPPGDPKLVSLIVNHLKSQGLFDQFRRDCLADVDTKPAYQNLRQRVDNFVSNHLANHTWSPHLNKNQLRNNIRQQVLKSGMLESGIDRIISQVVDPKINHTFRPQVEKVVQEFLATLNNKEDANANHEQVEEKSESSVSVTGSASMVGPSTSVANDAMSILETISSLNQEATAAWALSENSNHKGTDKVPRKPPPPQSTDVFIEEALENDKPPPEISSESVEPLVKVEDINDITPPAEDIKNSVNEAISSTQSKDTPNDIDEQRPKSVERVEKKIEVSEKPDRKEEKKEIRTEKRNEHVKRSDDTARQKEEKSGKEKEGDTEPAKHSNAEKSSSKQKAADFMKEECALPDSDVDAFSDVTVSSVHTSDLSSFEEDSDEEDAVSDSTEEGEITSDDEEEKVDPENKAKSSGEHGETKTKGTRHAYVHKPFLYSKYYSDSDDELTVEQRRQSVAKEKEERLLRRQLKRERLEEKRKQKALERGKASKMKNHGGTSATDKPSKGLKPKSSSIKEVLKEQMFLEKKVALSRKKKCEIRTDSASSLKLKSDLHDEDSRDTQKSNESLERSSSSTREAKTTTSKIDASKASRKLLESTEYSKNDSRGEKEIKKKTFSEKIQDSETSDTRKHVEKLDSASEEYPKSKNVSRSEKHSKKDSNDGESQNAKSIPRKEPKSHKSERERTYSEERPSSKQEERSSSKHRQKADSIHRQATDELDSQKSKRSLKDEEQLGKHSQSKSSSEERTDRKNKQKSDIKSSTSSKDDRSSDHTGSKREKHQSTEKSRPENRNKRPASDSRQQKDLKRSHSSSEKKSKSSADDKNEADSANSDNSRQEENVKDRKRTHSSSEEKAHAKAKFKSSNKSPKQNDQEELNQKSEKEKTPVEGSTEKYRKSKSEDKEDDRKENAAQSSSSAAKDAASQKSKHSDKSKERARLDSKDRDTLKLDKKYSGEISKLKHGHKEERRKSESAKLEERSSKYPEEKRVQDRSSSSDRKSSKKTVSEHRGESSKGSITKKGMKLESESDAQSLAIVSESKDVERPRESKKPGKIHVESTQKTNAEVTESVTNLGNSSSHFVAEATTSKKSFTLKSKARHGSLDSKESSGAFKNIATSLQIIATNDSNSSTAPSVDNSERNKMNMPSTQNSAAAQNENDTVTPLKKLKNFSFEIFGRASFQPREPENSQGQSESALEPNIDNSSLSPDEVYSEITDSNDGEISTSDLAEEDGKCTKEAVKKESANVPIDSVELDNLVTGNNVEAEAFAMDIGTSEGGNFQRSVAVEDGGRVVHRDAYSVNVTCAETNVVSSIVGASQRQASSNICVQSGIDNQNVKEIESEDAATSSSSVIETTNELRLLGEDAATSSNTTLDIGIDKSCIEMDTVNLDNSRGYTSSASADGNFVEDDGDFTMLSENSFEDATTTSSTDRNMYHENRESSETCSQSTSDNLPEQVSIITFKPATSSANRESTQSTQENAASSSNNAEGSLPSRELHSDTHTATSSDTTSESEGTESAVAHIATSSESYCTLSISENITTQAATSSFAAAEIDGGLGISERHTATSSSSVINNRSSGTATSSDVLDTLCTEDAVRNDEAPASSSTMAVDRTKEDLESAFADKTSEQTATSSDMMDSSIEDDKTCAVISNNAYSTASTTISNDSSAIKAHDINSEATAATSSNAMESSFDNDNNATSSDYIMGSSLEGDRQDLGPCKNDEAASSSSFSDGVVQEMQTEASIDRPVDDATTSSSTGRQNAIGERDGTIGNETNFETLEMPVESSFTDNHSHTTISGTSEEVAVHLSGADANDDSGCFEANSDDGENDIGYEKEDAVSSASSEEQKHVCSLSRQLGDRETDGVVTSASTGARVSPGNRDNSEAYGHVSCADKVVSFDACNIIAYCPVEMSVSHTNDLDINEDQESEASADNRDAEDPERAASAENTQFEDLAVIVTEHEASRPVNQPVLEEGEGAVTSTGISEENDGLKPDNNVCCATEGTESSNIMGRPASIDSRVATEDDESAITSTGAKEDEEEEEGFVTSTGTGSEDSSFSITVDHNSSNLMHTAAVPKSIRHSRIEEQAVSVAQVEDEAMAWVEERAEAMARVEERTEEMARIEKRTEAMAQIEEKTEAAVAQVEERTEAAVAQVEERAEAAVAQVEERAAEQVDEGAVAEFAEEAVEEEQIEEEAGAEELVNEEVLAEVEEKVGEEVLESVISVSITPVMLNRSSEIECIPCPSVKSVIPDNCAPESLTLDAAKVPEEQFDLKKEHQCSTDLNASVSGDSRGSLAESRGEVANTILDGGTLHSDVAHHTFEENMVPTALSEESLEDGKVLVPSAGSSEAAPVTVTAQVSNTEKASNSNEDVPSETRQGNMSDHTVTVSEKSNNKHESEETPKTNEDHKKTELVHNSTSADASENQIPILSSDSESIQLEQDAESHDQTRDDKDESFSAKMDRTEEPESVTEREDNDLIKKIDDKARKEKCETERTEPDPKTDKVESESKPQPEKRKRGRPPKRRTLLALAAAAAAAEEAAKKESSEAQHPLDEKSTSANNDDGNKGAPGPKKSESEVKQSEENSSDKTPEPVSRRGRKKKRSPSSETECSEPEKKRKKSECIEEDESESGEEEDSEDEEGGQHGATTRAASRLEAQRKLPHKPTTRAASKLSSPEKTSSARRRPKVVSPELKAGKTTKNRSTPPQTSGTKRRREASPPTPKARGQQTSDETAAKRIKRQ</sequence>
<feature type="compositionally biased region" description="Basic residues" evidence="5">
    <location>
        <begin position="2499"/>
        <end position="2510"/>
    </location>
</feature>
<feature type="region of interest" description="Disordered" evidence="5">
    <location>
        <begin position="442"/>
        <end position="512"/>
    </location>
</feature>
<protein>
    <recommendedName>
        <fullName evidence="6">BOD1/SHG1 domain-containing protein</fullName>
    </recommendedName>
</protein>
<feature type="compositionally biased region" description="Polar residues" evidence="5">
    <location>
        <begin position="2398"/>
        <end position="2423"/>
    </location>
</feature>
<feature type="compositionally biased region" description="Basic and acidic residues" evidence="5">
    <location>
        <begin position="264"/>
        <end position="349"/>
    </location>
</feature>
<feature type="region of interest" description="Disordered" evidence="5">
    <location>
        <begin position="237"/>
        <end position="349"/>
    </location>
</feature>
<feature type="compositionally biased region" description="Polar residues" evidence="5">
    <location>
        <begin position="1739"/>
        <end position="1748"/>
    </location>
</feature>
<feature type="compositionally biased region" description="Polar residues" evidence="5">
    <location>
        <begin position="1207"/>
        <end position="1219"/>
    </location>
</feature>
<feature type="region of interest" description="Disordered" evidence="5">
    <location>
        <begin position="1840"/>
        <end position="1869"/>
    </location>
</feature>
<feature type="compositionally biased region" description="Basic and acidic residues" evidence="5">
    <location>
        <begin position="2376"/>
        <end position="2397"/>
    </location>
</feature>
<feature type="compositionally biased region" description="Polar residues" evidence="5">
    <location>
        <begin position="1180"/>
        <end position="1199"/>
    </location>
</feature>
<feature type="compositionally biased region" description="Polar residues" evidence="5">
    <location>
        <begin position="2264"/>
        <end position="2275"/>
    </location>
</feature>
<evidence type="ECO:0000313" key="8">
    <source>
        <dbReference type="Proteomes" id="UP000770717"/>
    </source>
</evidence>
<feature type="compositionally biased region" description="Basic and acidic residues" evidence="5">
    <location>
        <begin position="126"/>
        <end position="138"/>
    </location>
</feature>
<comment type="subcellular location">
    <subcellularLocation>
        <location evidence="1">Chromosome</location>
    </subcellularLocation>
</comment>
<feature type="compositionally biased region" description="Basic and acidic residues" evidence="5">
    <location>
        <begin position="1918"/>
        <end position="1930"/>
    </location>
</feature>
<feature type="compositionally biased region" description="Low complexity" evidence="5">
    <location>
        <begin position="905"/>
        <end position="919"/>
    </location>
</feature>
<dbReference type="EMBL" id="WNTK01000007">
    <property type="protein sequence ID" value="KAG9479706.1"/>
    <property type="molecule type" value="Genomic_DNA"/>
</dbReference>
<comment type="caution">
    <text evidence="7">The sequence shown here is derived from an EMBL/GenBank/DDBJ whole genome shotgun (WGS) entry which is preliminary data.</text>
</comment>
<feature type="region of interest" description="Disordered" evidence="5">
    <location>
        <begin position="2261"/>
        <end position="2280"/>
    </location>
</feature>
<feature type="region of interest" description="Disordered" evidence="5">
    <location>
        <begin position="2004"/>
        <end position="2041"/>
    </location>
</feature>
<feature type="compositionally biased region" description="Basic and acidic residues" evidence="5">
    <location>
        <begin position="2427"/>
        <end position="2498"/>
    </location>
</feature>
<feature type="compositionally biased region" description="Low complexity" evidence="5">
    <location>
        <begin position="1558"/>
        <end position="1568"/>
    </location>
</feature>
<feature type="region of interest" description="Disordered" evidence="5">
    <location>
        <begin position="1962"/>
        <end position="1981"/>
    </location>
</feature>
<feature type="compositionally biased region" description="Low complexity" evidence="5">
    <location>
        <begin position="2512"/>
        <end position="2522"/>
    </location>
</feature>
<feature type="compositionally biased region" description="Basic and acidic residues" evidence="5">
    <location>
        <begin position="546"/>
        <end position="566"/>
    </location>
</feature>
<evidence type="ECO:0000259" key="6">
    <source>
        <dbReference type="Pfam" id="PF05205"/>
    </source>
</evidence>
<feature type="compositionally biased region" description="Acidic residues" evidence="5">
    <location>
        <begin position="374"/>
        <end position="403"/>
    </location>
</feature>
<dbReference type="Pfam" id="PF05205">
    <property type="entry name" value="COMPASS-Shg1"/>
    <property type="match status" value="1"/>
</dbReference>
<feature type="compositionally biased region" description="Polar residues" evidence="5">
    <location>
        <begin position="2684"/>
        <end position="2693"/>
    </location>
</feature>
<evidence type="ECO:0000313" key="7">
    <source>
        <dbReference type="EMBL" id="KAG9479706.1"/>
    </source>
</evidence>
<feature type="compositionally biased region" description="Polar residues" evidence="5">
    <location>
        <begin position="1117"/>
        <end position="1129"/>
    </location>
</feature>
<feature type="compositionally biased region" description="Low complexity" evidence="5">
    <location>
        <begin position="1493"/>
        <end position="1510"/>
    </location>
</feature>
<feature type="compositionally biased region" description="Basic and acidic residues" evidence="5">
    <location>
        <begin position="668"/>
        <end position="731"/>
    </location>
</feature>
<feature type="compositionally biased region" description="Basic and acidic residues" evidence="5">
    <location>
        <begin position="2556"/>
        <end position="2578"/>
    </location>
</feature>
<dbReference type="GO" id="GO:0005694">
    <property type="term" value="C:chromosome"/>
    <property type="evidence" value="ECO:0007669"/>
    <property type="project" value="UniProtKB-SubCell"/>
</dbReference>
<name>A0A8J6K589_ELECQ</name>
<feature type="compositionally biased region" description="Polar residues" evidence="5">
    <location>
        <begin position="2651"/>
        <end position="2662"/>
    </location>
</feature>
<feature type="compositionally biased region" description="Basic and acidic residues" evidence="5">
    <location>
        <begin position="184"/>
        <end position="193"/>
    </location>
</feature>
<evidence type="ECO:0000256" key="4">
    <source>
        <dbReference type="SAM" id="Coils"/>
    </source>
</evidence>
<feature type="region of interest" description="Disordered" evidence="5">
    <location>
        <begin position="1117"/>
        <end position="1156"/>
    </location>
</feature>
<feature type="region of interest" description="Disordered" evidence="5">
    <location>
        <begin position="1911"/>
        <end position="1936"/>
    </location>
</feature>
<dbReference type="PANTHER" id="PTHR47391:SF1">
    <property type="entry name" value="BIORIENTATION OF CHROMOSOMES IN CELL DIVISION 1 LIKE 1"/>
    <property type="match status" value="1"/>
</dbReference>
<feature type="region of interest" description="Disordered" evidence="5">
    <location>
        <begin position="1556"/>
        <end position="1576"/>
    </location>
</feature>
<organism evidence="7 8">
    <name type="scientific">Eleutherodactylus coqui</name>
    <name type="common">Puerto Rican coqui</name>
    <dbReference type="NCBI Taxonomy" id="57060"/>
    <lineage>
        <taxon>Eukaryota</taxon>
        <taxon>Metazoa</taxon>
        <taxon>Chordata</taxon>
        <taxon>Craniata</taxon>
        <taxon>Vertebrata</taxon>
        <taxon>Euteleostomi</taxon>
        <taxon>Amphibia</taxon>
        <taxon>Batrachia</taxon>
        <taxon>Anura</taxon>
        <taxon>Neobatrachia</taxon>
        <taxon>Hyloidea</taxon>
        <taxon>Eleutherodactylidae</taxon>
        <taxon>Eleutherodactylinae</taxon>
        <taxon>Eleutherodactylus</taxon>
        <taxon>Eleutherodactylus</taxon>
    </lineage>
</organism>
<feature type="compositionally biased region" description="Low complexity" evidence="5">
    <location>
        <begin position="1669"/>
        <end position="1679"/>
    </location>
</feature>
<feature type="compositionally biased region" description="Polar residues" evidence="5">
    <location>
        <begin position="1434"/>
        <end position="1463"/>
    </location>
</feature>
<feature type="region of interest" description="Disordered" evidence="5">
    <location>
        <begin position="530"/>
        <end position="1060"/>
    </location>
</feature>
<feature type="compositionally biased region" description="Low complexity" evidence="5">
    <location>
        <begin position="139"/>
        <end position="150"/>
    </location>
</feature>
<feature type="compositionally biased region" description="Basic and acidic residues" evidence="5">
    <location>
        <begin position="922"/>
        <end position="948"/>
    </location>
</feature>
<feature type="compositionally biased region" description="Polar residues" evidence="5">
    <location>
        <begin position="1409"/>
        <end position="1423"/>
    </location>
</feature>
<feature type="compositionally biased region" description="Basic and acidic residues" evidence="5">
    <location>
        <begin position="1032"/>
        <end position="1052"/>
    </location>
</feature>